<dbReference type="GO" id="GO:0003677">
    <property type="term" value="F:DNA binding"/>
    <property type="evidence" value="ECO:0007669"/>
    <property type="project" value="UniProtKB-KW"/>
</dbReference>
<evidence type="ECO:0000256" key="3">
    <source>
        <dbReference type="ARBA" id="ARBA00023125"/>
    </source>
</evidence>
<feature type="region of interest" description="Disordered" evidence="6">
    <location>
        <begin position="218"/>
        <end position="250"/>
    </location>
</feature>
<evidence type="ECO:0000256" key="5">
    <source>
        <dbReference type="ARBA" id="ARBA00023242"/>
    </source>
</evidence>
<dbReference type="InterPro" id="IPR003441">
    <property type="entry name" value="NAC-dom"/>
</dbReference>
<dbReference type="Proteomes" id="UP001153555">
    <property type="component" value="Unassembled WGS sequence"/>
</dbReference>
<dbReference type="EMBL" id="CACSLK010027773">
    <property type="protein sequence ID" value="CAA0829230.1"/>
    <property type="molecule type" value="Genomic_DNA"/>
</dbReference>
<evidence type="ECO:0000313" key="9">
    <source>
        <dbReference type="Proteomes" id="UP001153555"/>
    </source>
</evidence>
<gene>
    <name evidence="8" type="ORF">SHERM_24815</name>
</gene>
<keyword evidence="2" id="KW-0805">Transcription regulation</keyword>
<sequence length="574" mass="63888">MELSAVAKNKSSSLLAPGFRFHPTDEELVRYYLRRKVCGKGFRFDAITDVDIYKVEPWDLPGFSKLRTRDLEWYFFSVLDKKYGNGARTNRATEKGYWKTTGKDRAVYHKSQIVGMKKTLVYHIGRAPKGQRTNWVMHEYKLADLELERAGIVQDAFVLCRIFQKSGSGPKNGEKYGAPFMDEEWEDDELEFVPKAEIAEEVDFGGDAYLDGDDLEQILGSTDLPSDVSPPLNPQSAYSKLDEQTAESVDDTPKLLQAAGEEYGELEQQHEDENLYDPHAPHEMVVRAVKHEYIGESSKSQEPSDDLDYLLDEPFVDAPDGLPHGNGGLFQADDLTNPVDNNTSAFDMLDEYLTFFDANENSVEPFAFDPSLMWGTEDLVSDQALVATEDLNDWTDQSSVHKGQLIKDGIDAELPSDKLDSAKYDSDAQYPLFKKASHMLGSIPAPPAFAAEFPSKDAVLRLDSLSQPSSSVHVTAGMIQISNLNTDGSQSLGKPQNFNIVLSFGFSQRDDGSASLESSLSILQGKTAMEISRRWLCILATDAGLTLWSWPTGGLAPKRGKLTVTTVNKYIIHI</sequence>
<comment type="caution">
    <text evidence="8">The sequence shown here is derived from an EMBL/GenBank/DDBJ whole genome shotgun (WGS) entry which is preliminary data.</text>
</comment>
<dbReference type="PROSITE" id="PS51005">
    <property type="entry name" value="NAC"/>
    <property type="match status" value="1"/>
</dbReference>
<protein>
    <submittedName>
        <fullName evidence="8">NAC domain-containing protein 78</fullName>
    </submittedName>
</protein>
<evidence type="ECO:0000259" key="7">
    <source>
        <dbReference type="PROSITE" id="PS51005"/>
    </source>
</evidence>
<name>A0A9N7NCM7_STRHE</name>
<reference evidence="8" key="1">
    <citation type="submission" date="2019-12" db="EMBL/GenBank/DDBJ databases">
        <authorList>
            <person name="Scholes J."/>
        </authorList>
    </citation>
    <scope>NUCLEOTIDE SEQUENCE</scope>
</reference>
<dbReference type="AlphaFoldDB" id="A0A9N7NCM7"/>
<comment type="subcellular location">
    <subcellularLocation>
        <location evidence="1">Nucleus</location>
    </subcellularLocation>
</comment>
<accession>A0A9N7NCM7</accession>
<dbReference type="GO" id="GO:0006355">
    <property type="term" value="P:regulation of DNA-templated transcription"/>
    <property type="evidence" value="ECO:0007669"/>
    <property type="project" value="InterPro"/>
</dbReference>
<keyword evidence="9" id="KW-1185">Reference proteome</keyword>
<dbReference type="Pfam" id="PF02365">
    <property type="entry name" value="NAM"/>
    <property type="match status" value="1"/>
</dbReference>
<keyword evidence="3" id="KW-0238">DNA-binding</keyword>
<keyword evidence="4" id="KW-0804">Transcription</keyword>
<dbReference type="Gene3D" id="2.170.150.80">
    <property type="entry name" value="NAC domain"/>
    <property type="match status" value="1"/>
</dbReference>
<evidence type="ECO:0000256" key="4">
    <source>
        <dbReference type="ARBA" id="ARBA00023163"/>
    </source>
</evidence>
<proteinExistence type="predicted"/>
<evidence type="ECO:0000256" key="2">
    <source>
        <dbReference type="ARBA" id="ARBA00023015"/>
    </source>
</evidence>
<dbReference type="PANTHER" id="PTHR31744">
    <property type="entry name" value="PROTEIN CUP-SHAPED COTYLEDON 2-RELATED"/>
    <property type="match status" value="1"/>
</dbReference>
<dbReference type="OrthoDB" id="777252at2759"/>
<evidence type="ECO:0000256" key="6">
    <source>
        <dbReference type="SAM" id="MobiDB-lite"/>
    </source>
</evidence>
<keyword evidence="5" id="KW-0539">Nucleus</keyword>
<evidence type="ECO:0000313" key="8">
    <source>
        <dbReference type="EMBL" id="CAA0829230.1"/>
    </source>
</evidence>
<dbReference type="GO" id="GO:0005634">
    <property type="term" value="C:nucleus"/>
    <property type="evidence" value="ECO:0007669"/>
    <property type="project" value="UniProtKB-SubCell"/>
</dbReference>
<dbReference type="SUPFAM" id="SSF101941">
    <property type="entry name" value="NAC domain"/>
    <property type="match status" value="1"/>
</dbReference>
<feature type="domain" description="NAC" evidence="7">
    <location>
        <begin position="15"/>
        <end position="165"/>
    </location>
</feature>
<evidence type="ECO:0000256" key="1">
    <source>
        <dbReference type="ARBA" id="ARBA00004123"/>
    </source>
</evidence>
<dbReference type="FunFam" id="2.170.150.80:FF:000002">
    <property type="entry name" value="Nac domain-containing protein 86"/>
    <property type="match status" value="1"/>
</dbReference>
<dbReference type="InterPro" id="IPR036093">
    <property type="entry name" value="NAC_dom_sf"/>
</dbReference>
<dbReference type="PANTHER" id="PTHR31744:SF210">
    <property type="entry name" value="NAC DOMAIN-CONTAINING PROTEIN 86-LIKE"/>
    <property type="match status" value="1"/>
</dbReference>
<organism evidence="8 9">
    <name type="scientific">Striga hermonthica</name>
    <name type="common">Purple witchweed</name>
    <name type="synonym">Buchnera hermonthica</name>
    <dbReference type="NCBI Taxonomy" id="68872"/>
    <lineage>
        <taxon>Eukaryota</taxon>
        <taxon>Viridiplantae</taxon>
        <taxon>Streptophyta</taxon>
        <taxon>Embryophyta</taxon>
        <taxon>Tracheophyta</taxon>
        <taxon>Spermatophyta</taxon>
        <taxon>Magnoliopsida</taxon>
        <taxon>eudicotyledons</taxon>
        <taxon>Gunneridae</taxon>
        <taxon>Pentapetalae</taxon>
        <taxon>asterids</taxon>
        <taxon>lamiids</taxon>
        <taxon>Lamiales</taxon>
        <taxon>Orobanchaceae</taxon>
        <taxon>Buchnereae</taxon>
        <taxon>Striga</taxon>
    </lineage>
</organism>